<gene>
    <name evidence="8" type="ORF">VCO01S_37410</name>
</gene>
<sequence length="427" mass="49274">MYVYKHPNSVYYTRICTPKKLVKLGFPFDFKISLRTKNRPVALRRNLVVAPIVIQSLDKWAEIDAFTPDVIDDYKAALLQSISDTWLSIEAGHPAHAYNPRTHKSSQNGIQPLSKKKAPLHRWLAEFIHSKKQQNITALTVHQLNQRISHFIAFYDKQSNSAMSSALLMAYVDHLNSQKRSPKTNKEFLAAIKQFFKWLEAVQEIPSNPAKQMTATFRTHQHASEERLRWSKDELEHLFNHHEFKQSCPSVQWVSLLQLYMGLRPSEACQLRVSDISISTPIPSVSITDKGTSQRVKNKHAIRTVPIHPQLIELGFLNFVTAQQRNQLFKFKPLGENQDWSKAYRTQFARLQNKLGMKAHKRPTCYGFRHTFIDTLKQKGVEEVRVAEVVGHANHNMTYGRYGKRLNLFAMLDIVSQFTLSGEENQL</sequence>
<evidence type="ECO:0000256" key="1">
    <source>
        <dbReference type="ARBA" id="ARBA00008857"/>
    </source>
</evidence>
<feature type="domain" description="Tyr recombinase" evidence="6">
    <location>
        <begin position="225"/>
        <end position="417"/>
    </location>
</feature>
<dbReference type="PANTHER" id="PTHR30349">
    <property type="entry name" value="PHAGE INTEGRASE-RELATED"/>
    <property type="match status" value="1"/>
</dbReference>
<dbReference type="RefSeq" id="WP_141273409.1">
    <property type="nucleotide sequence ID" value="NZ_BJLH01000022.1"/>
</dbReference>
<accession>A0A4Y3IUU0</accession>
<feature type="domain" description="Core-binding (CB)" evidence="7">
    <location>
        <begin position="118"/>
        <end position="200"/>
    </location>
</feature>
<evidence type="ECO:0000256" key="2">
    <source>
        <dbReference type="ARBA" id="ARBA00022908"/>
    </source>
</evidence>
<dbReference type="Proteomes" id="UP000318242">
    <property type="component" value="Unassembled WGS sequence"/>
</dbReference>
<dbReference type="PROSITE" id="PS51900">
    <property type="entry name" value="CB"/>
    <property type="match status" value="1"/>
</dbReference>
<keyword evidence="2" id="KW-0229">DNA integration</keyword>
<dbReference type="PANTHER" id="PTHR30349:SF41">
    <property type="entry name" value="INTEGRASE_RECOMBINASE PROTEIN MJ0367-RELATED"/>
    <property type="match status" value="1"/>
</dbReference>
<dbReference type="GO" id="GO:0003677">
    <property type="term" value="F:DNA binding"/>
    <property type="evidence" value="ECO:0007669"/>
    <property type="project" value="UniProtKB-UniRule"/>
</dbReference>
<evidence type="ECO:0000259" key="7">
    <source>
        <dbReference type="PROSITE" id="PS51900"/>
    </source>
</evidence>
<comment type="caution">
    <text evidence="8">The sequence shown here is derived from an EMBL/GenBank/DDBJ whole genome shotgun (WGS) entry which is preliminary data.</text>
</comment>
<evidence type="ECO:0000313" key="8">
    <source>
        <dbReference type="EMBL" id="GEA62548.1"/>
    </source>
</evidence>
<protein>
    <submittedName>
        <fullName evidence="8">Integrase</fullName>
    </submittedName>
</protein>
<dbReference type="EMBL" id="BJLH01000022">
    <property type="protein sequence ID" value="GEA62548.1"/>
    <property type="molecule type" value="Genomic_DNA"/>
</dbReference>
<dbReference type="InterPro" id="IPR002104">
    <property type="entry name" value="Integrase_catalytic"/>
</dbReference>
<dbReference type="InterPro" id="IPR011010">
    <property type="entry name" value="DNA_brk_join_enz"/>
</dbReference>
<dbReference type="InterPro" id="IPR004107">
    <property type="entry name" value="Integrase_SAM-like_N"/>
</dbReference>
<dbReference type="Gene3D" id="1.10.150.130">
    <property type="match status" value="1"/>
</dbReference>
<evidence type="ECO:0000256" key="3">
    <source>
        <dbReference type="ARBA" id="ARBA00023125"/>
    </source>
</evidence>
<evidence type="ECO:0000256" key="5">
    <source>
        <dbReference type="PROSITE-ProRule" id="PRU01248"/>
    </source>
</evidence>
<dbReference type="SUPFAM" id="SSF56349">
    <property type="entry name" value="DNA breaking-rejoining enzymes"/>
    <property type="match status" value="1"/>
</dbReference>
<proteinExistence type="inferred from homology"/>
<dbReference type="InterPro" id="IPR010998">
    <property type="entry name" value="Integrase_recombinase_N"/>
</dbReference>
<keyword evidence="4" id="KW-0233">DNA recombination</keyword>
<dbReference type="GO" id="GO:0015074">
    <property type="term" value="P:DNA integration"/>
    <property type="evidence" value="ECO:0007669"/>
    <property type="project" value="UniProtKB-KW"/>
</dbReference>
<evidence type="ECO:0000313" key="9">
    <source>
        <dbReference type="Proteomes" id="UP000318242"/>
    </source>
</evidence>
<dbReference type="InterPro" id="IPR013762">
    <property type="entry name" value="Integrase-like_cat_sf"/>
</dbReference>
<evidence type="ECO:0000256" key="4">
    <source>
        <dbReference type="ARBA" id="ARBA00023172"/>
    </source>
</evidence>
<dbReference type="Pfam" id="PF00589">
    <property type="entry name" value="Phage_integrase"/>
    <property type="match status" value="1"/>
</dbReference>
<keyword evidence="9" id="KW-1185">Reference proteome</keyword>
<name>A0A4Y3IUU0_9VIBR</name>
<dbReference type="Gene3D" id="1.10.443.10">
    <property type="entry name" value="Intergrase catalytic core"/>
    <property type="match status" value="1"/>
</dbReference>
<dbReference type="InterPro" id="IPR050090">
    <property type="entry name" value="Tyrosine_recombinase_XerCD"/>
</dbReference>
<dbReference type="OrthoDB" id="9784724at2"/>
<organism evidence="8 9">
    <name type="scientific">Vibrio comitans NBRC 102076</name>
    <dbReference type="NCBI Taxonomy" id="1219078"/>
    <lineage>
        <taxon>Bacteria</taxon>
        <taxon>Pseudomonadati</taxon>
        <taxon>Pseudomonadota</taxon>
        <taxon>Gammaproteobacteria</taxon>
        <taxon>Vibrionales</taxon>
        <taxon>Vibrionaceae</taxon>
        <taxon>Vibrio</taxon>
    </lineage>
</organism>
<dbReference type="PROSITE" id="PS51898">
    <property type="entry name" value="TYR_RECOMBINASE"/>
    <property type="match status" value="1"/>
</dbReference>
<dbReference type="GO" id="GO:0006310">
    <property type="term" value="P:DNA recombination"/>
    <property type="evidence" value="ECO:0007669"/>
    <property type="project" value="UniProtKB-KW"/>
</dbReference>
<dbReference type="Pfam" id="PF13495">
    <property type="entry name" value="Phage_int_SAM_4"/>
    <property type="match status" value="1"/>
</dbReference>
<dbReference type="InterPro" id="IPR044068">
    <property type="entry name" value="CB"/>
</dbReference>
<dbReference type="AlphaFoldDB" id="A0A4Y3IUU0"/>
<comment type="similarity">
    <text evidence="1">Belongs to the 'phage' integrase family.</text>
</comment>
<reference evidence="8 9" key="1">
    <citation type="submission" date="2019-06" db="EMBL/GenBank/DDBJ databases">
        <title>Whole genome shotgun sequence of Vibrio comitans NBRC 102076.</title>
        <authorList>
            <person name="Hosoyama A."/>
            <person name="Uohara A."/>
            <person name="Ohji S."/>
            <person name="Ichikawa N."/>
        </authorList>
    </citation>
    <scope>NUCLEOTIDE SEQUENCE [LARGE SCALE GENOMIC DNA]</scope>
    <source>
        <strain evidence="8 9">NBRC 102076</strain>
    </source>
</reference>
<dbReference type="CDD" id="cd01184">
    <property type="entry name" value="INT_C_like_1"/>
    <property type="match status" value="1"/>
</dbReference>
<evidence type="ECO:0000259" key="6">
    <source>
        <dbReference type="PROSITE" id="PS51898"/>
    </source>
</evidence>
<keyword evidence="3 5" id="KW-0238">DNA-binding</keyword>